<comment type="subcellular location">
    <subcellularLocation>
        <location evidence="1">Membrane</location>
        <topology evidence="1">Multi-pass membrane protein</topology>
    </subcellularLocation>
</comment>
<dbReference type="SUPFAM" id="SSF81324">
    <property type="entry name" value="Voltage-gated potassium channels"/>
    <property type="match status" value="1"/>
</dbReference>
<feature type="transmembrane region" description="Helical" evidence="6">
    <location>
        <begin position="336"/>
        <end position="354"/>
    </location>
</feature>
<reference evidence="8" key="1">
    <citation type="submission" date="2023-10" db="EMBL/GenBank/DDBJ databases">
        <authorList>
            <person name="Chen Y."/>
            <person name="Shah S."/>
            <person name="Dougan E. K."/>
            <person name="Thang M."/>
            <person name="Chan C."/>
        </authorList>
    </citation>
    <scope>NUCLEOTIDE SEQUENCE [LARGE SCALE GENOMIC DNA]</scope>
</reference>
<dbReference type="InterPro" id="IPR000157">
    <property type="entry name" value="TIR_dom"/>
</dbReference>
<dbReference type="InterPro" id="IPR014710">
    <property type="entry name" value="RmlC-like_jellyroll"/>
</dbReference>
<evidence type="ECO:0000256" key="5">
    <source>
        <dbReference type="SAM" id="MobiDB-lite"/>
    </source>
</evidence>
<dbReference type="InterPro" id="IPR018490">
    <property type="entry name" value="cNMP-bd_dom_sf"/>
</dbReference>
<evidence type="ECO:0000259" key="7">
    <source>
        <dbReference type="PROSITE" id="PS50104"/>
    </source>
</evidence>
<evidence type="ECO:0000256" key="4">
    <source>
        <dbReference type="ARBA" id="ARBA00023136"/>
    </source>
</evidence>
<sequence length="1046" mass="117890">MTLQMEGPGCRRAAGGFRSQRTDSSLPCIKDDEPGEGEAASAPRSERSDEESDGDDNEDDQLRFVAREVWTRRGQMTRLSVQPIRDRKASAMLISRKSTAGPQDQYAVGLAAKCMVHPSATWRLLWSLVSVIVLFYDILMIPVDICFDLPDTPEKYVFETCLATFWLIDMLIHFATGVHKDGYLEMRPKMVAISYLRTWFVFDCLLVCSEFAWLLLAWGPAAESVSLLRIARTMRLLRLLRVARLSQLSNDLLLFANDGIVLFVGLLRAALQMLLMVHIAACLWYPIGSEDSQGWVYRLHIDRKSLFSQYTYCFNWAISLLHGTHFVHPVTISEQVFASFYSLLSLVMYAFFIGKMVQAVEAMEEKHHIQMQRLCRHYLRRRNLSAELAMKLDKYFNKNNANLRKTLNLRERLEHETRLVEELPAVLQMDLYEEVRRPLLEQTKMISDLKLAQRDSRVLRELCHEAITGEVSLPGELVFTMGDPCSRTLVVESGRMTYYQGLVTDAEAASASLSTWMARDPGAAPPTDNDDQACVVHERSSDGNLREDSAPRRIRLTGYQNHTQPLGEKGSLSSTEREFLERQMGRGVHVSEAVLWTKWVHCGDLVADSDATTLAMEAQRFAEIICNHERARVHAMHYVQGFMSHLNELSNDEAFTDLLQIPSDVFNNATSLHHANTILHPSHHLLFLSHYKQEAGTEATLLEEEVCSLIRRDPSNVANDFRRPVFLDSQDLQDLSRLEKHVRRSHYLILLLTPGVLSRPWCLLEIVTAVRSGVEIMPVEIQRPGMHFKYPDEPWPTAEVERWRSTVSSAHFGSARGRPLRAGFALAVAQWRGPWCSQSQRALMDAVKLLQTKGVQLQELAVAIKKVFLKIALPFSPQKSGTIREAEVRDILSSIIMKWLLAMPLHCDSDFTRRATPAMSVSRTALLLAAAICAATSPTAQAKDGLPPWWILNGVRPAGQEKDMGTYTVQTFSKEQQHGFGVGEAGEVVDANRFDAALRALRAGQRLVVAQEPMIAPLRQLVDPAGPQVSGSGVEVPKGYMEPIMV</sequence>
<proteinExistence type="predicted"/>
<dbReference type="InterPro" id="IPR005821">
    <property type="entry name" value="Ion_trans_dom"/>
</dbReference>
<evidence type="ECO:0000256" key="3">
    <source>
        <dbReference type="ARBA" id="ARBA00022989"/>
    </source>
</evidence>
<dbReference type="Gene3D" id="2.60.120.10">
    <property type="entry name" value="Jelly Rolls"/>
    <property type="match status" value="1"/>
</dbReference>
<dbReference type="Gene3D" id="3.40.50.10140">
    <property type="entry name" value="Toll/interleukin-1 receptor homology (TIR) domain"/>
    <property type="match status" value="1"/>
</dbReference>
<dbReference type="PANTHER" id="PTHR10217:SF435">
    <property type="entry name" value="POTASSIUM VOLTAGE-GATED CHANNEL PROTEIN EAG"/>
    <property type="match status" value="1"/>
</dbReference>
<feature type="transmembrane region" description="Helical" evidence="6">
    <location>
        <begin position="260"/>
        <end position="285"/>
    </location>
</feature>
<accession>A0ABN9UC71</accession>
<comment type="caution">
    <text evidence="8">The sequence shown here is derived from an EMBL/GenBank/DDBJ whole genome shotgun (WGS) entry which is preliminary data.</text>
</comment>
<dbReference type="InterPro" id="IPR050818">
    <property type="entry name" value="KCNH_animal-type"/>
</dbReference>
<dbReference type="Gene3D" id="1.10.287.70">
    <property type="match status" value="1"/>
</dbReference>
<dbReference type="PROSITE" id="PS50104">
    <property type="entry name" value="TIR"/>
    <property type="match status" value="1"/>
</dbReference>
<feature type="transmembrane region" description="Helical" evidence="6">
    <location>
        <begin position="157"/>
        <end position="178"/>
    </location>
</feature>
<protein>
    <recommendedName>
        <fullName evidence="7">TIR domain-containing protein</fullName>
    </recommendedName>
</protein>
<feature type="transmembrane region" description="Helical" evidence="6">
    <location>
        <begin position="124"/>
        <end position="145"/>
    </location>
</feature>
<keyword evidence="2 6" id="KW-0812">Transmembrane</keyword>
<keyword evidence="3 6" id="KW-1133">Transmembrane helix</keyword>
<dbReference type="SUPFAM" id="SSF51206">
    <property type="entry name" value="cAMP-binding domain-like"/>
    <property type="match status" value="1"/>
</dbReference>
<feature type="compositionally biased region" description="Acidic residues" evidence="5">
    <location>
        <begin position="48"/>
        <end position="59"/>
    </location>
</feature>
<dbReference type="InterPro" id="IPR035897">
    <property type="entry name" value="Toll_tir_struct_dom_sf"/>
</dbReference>
<keyword evidence="9" id="KW-1185">Reference proteome</keyword>
<evidence type="ECO:0000313" key="8">
    <source>
        <dbReference type="EMBL" id="CAK0856233.1"/>
    </source>
</evidence>
<feature type="transmembrane region" description="Helical" evidence="6">
    <location>
        <begin position="199"/>
        <end position="219"/>
    </location>
</feature>
<dbReference type="Pfam" id="PF00520">
    <property type="entry name" value="Ion_trans"/>
    <property type="match status" value="1"/>
</dbReference>
<dbReference type="SUPFAM" id="SSF52200">
    <property type="entry name" value="Toll/Interleukin receptor TIR domain"/>
    <property type="match status" value="1"/>
</dbReference>
<evidence type="ECO:0000256" key="6">
    <source>
        <dbReference type="SAM" id="Phobius"/>
    </source>
</evidence>
<evidence type="ECO:0000256" key="1">
    <source>
        <dbReference type="ARBA" id="ARBA00004141"/>
    </source>
</evidence>
<gene>
    <name evidence="8" type="ORF">PCOR1329_LOCUS46680</name>
</gene>
<name>A0ABN9UC71_9DINO</name>
<dbReference type="EMBL" id="CAUYUJ010015615">
    <property type="protein sequence ID" value="CAK0856233.1"/>
    <property type="molecule type" value="Genomic_DNA"/>
</dbReference>
<organism evidence="8 9">
    <name type="scientific">Prorocentrum cordatum</name>
    <dbReference type="NCBI Taxonomy" id="2364126"/>
    <lineage>
        <taxon>Eukaryota</taxon>
        <taxon>Sar</taxon>
        <taxon>Alveolata</taxon>
        <taxon>Dinophyceae</taxon>
        <taxon>Prorocentrales</taxon>
        <taxon>Prorocentraceae</taxon>
        <taxon>Prorocentrum</taxon>
    </lineage>
</organism>
<dbReference type="Proteomes" id="UP001189429">
    <property type="component" value="Unassembled WGS sequence"/>
</dbReference>
<feature type="region of interest" description="Disordered" evidence="5">
    <location>
        <begin position="1"/>
        <end position="60"/>
    </location>
</feature>
<feature type="domain" description="TIR" evidence="7">
    <location>
        <begin position="682"/>
        <end position="808"/>
    </location>
</feature>
<keyword evidence="4 6" id="KW-0472">Membrane</keyword>
<evidence type="ECO:0000256" key="2">
    <source>
        <dbReference type="ARBA" id="ARBA00022692"/>
    </source>
</evidence>
<dbReference type="PANTHER" id="PTHR10217">
    <property type="entry name" value="VOLTAGE AND LIGAND GATED POTASSIUM CHANNEL"/>
    <property type="match status" value="1"/>
</dbReference>
<evidence type="ECO:0000313" key="9">
    <source>
        <dbReference type="Proteomes" id="UP001189429"/>
    </source>
</evidence>